<dbReference type="FunFam" id="3.40.50.620:FF:000048">
    <property type="entry name" value="Isoleucine--tRNA ligase"/>
    <property type="match status" value="1"/>
</dbReference>
<gene>
    <name evidence="14 18" type="primary">ileS</name>
    <name evidence="18" type="ORF">RSA13_19670</name>
</gene>
<comment type="subcellular location">
    <subcellularLocation>
        <location evidence="1 14">Cytoplasm</location>
    </subcellularLocation>
</comment>
<reference evidence="18 19" key="1">
    <citation type="journal article" date="2016" name="Front. Microbiol.">
        <title>Genomic Resource of Rice Seed Associated Bacteria.</title>
        <authorList>
            <person name="Midha S."/>
            <person name="Bansal K."/>
            <person name="Sharma S."/>
            <person name="Kumar N."/>
            <person name="Patil P.P."/>
            <person name="Chaudhry V."/>
            <person name="Patil P.B."/>
        </authorList>
    </citation>
    <scope>NUCLEOTIDE SEQUENCE [LARGE SCALE GENOMIC DNA]</scope>
    <source>
        <strain evidence="18 19">RSA13</strain>
    </source>
</reference>
<feature type="domain" description="Zinc finger FPG/IleRS-type" evidence="16">
    <location>
        <begin position="899"/>
        <end position="927"/>
    </location>
</feature>
<dbReference type="FunFam" id="1.10.730.20:FF:000001">
    <property type="entry name" value="Isoleucine--tRNA ligase"/>
    <property type="match status" value="1"/>
</dbReference>
<evidence type="ECO:0000259" key="15">
    <source>
        <dbReference type="Pfam" id="PF00133"/>
    </source>
</evidence>
<comment type="caution">
    <text evidence="18">The sequence shown here is derived from an EMBL/GenBank/DDBJ whole genome shotgun (WGS) entry which is preliminary data.</text>
</comment>
<evidence type="ECO:0000256" key="8">
    <source>
        <dbReference type="ARBA" id="ARBA00022833"/>
    </source>
</evidence>
<keyword evidence="6 14" id="KW-0479">Metal-binding</keyword>
<dbReference type="GO" id="GO:0005524">
    <property type="term" value="F:ATP binding"/>
    <property type="evidence" value="ECO:0007669"/>
    <property type="project" value="UniProtKB-UniRule"/>
</dbReference>
<dbReference type="Gene3D" id="1.10.730.20">
    <property type="match status" value="1"/>
</dbReference>
<dbReference type="Pfam" id="PF06827">
    <property type="entry name" value="zf-FPG_IleRS"/>
    <property type="match status" value="1"/>
</dbReference>
<keyword evidence="7 14" id="KW-0547">Nucleotide-binding</keyword>
<dbReference type="GO" id="GO:0004822">
    <property type="term" value="F:isoleucine-tRNA ligase activity"/>
    <property type="evidence" value="ECO:0007669"/>
    <property type="project" value="UniProtKB-UniRule"/>
</dbReference>
<dbReference type="NCBIfam" id="TIGR00392">
    <property type="entry name" value="ileS"/>
    <property type="match status" value="1"/>
</dbReference>
<evidence type="ECO:0000256" key="13">
    <source>
        <dbReference type="ARBA" id="ARBA00048359"/>
    </source>
</evidence>
<dbReference type="InterPro" id="IPR002301">
    <property type="entry name" value="Ile-tRNA-ligase"/>
</dbReference>
<evidence type="ECO:0000256" key="4">
    <source>
        <dbReference type="ARBA" id="ARBA00022490"/>
    </source>
</evidence>
<evidence type="ECO:0000256" key="10">
    <source>
        <dbReference type="ARBA" id="ARBA00022917"/>
    </source>
</evidence>
<dbReference type="InterPro" id="IPR010663">
    <property type="entry name" value="Znf_FPG/IleRS"/>
</dbReference>
<dbReference type="EC" id="6.1.1.5" evidence="14"/>
<evidence type="ECO:0000256" key="14">
    <source>
        <dbReference type="HAMAP-Rule" id="MF_02002"/>
    </source>
</evidence>
<keyword evidence="10 14" id="KW-0648">Protein biosynthesis</keyword>
<proteinExistence type="inferred from homology"/>
<comment type="similarity">
    <text evidence="2 14">Belongs to the class-I aminoacyl-tRNA synthetase family. IleS type 1 subfamily.</text>
</comment>
<evidence type="ECO:0000259" key="16">
    <source>
        <dbReference type="Pfam" id="PF06827"/>
    </source>
</evidence>
<dbReference type="InterPro" id="IPR002300">
    <property type="entry name" value="aa-tRNA-synth_Ia"/>
</dbReference>
<accession>A0AB34VA37</accession>
<evidence type="ECO:0000259" key="17">
    <source>
        <dbReference type="Pfam" id="PF08264"/>
    </source>
</evidence>
<feature type="binding site" evidence="14">
    <location>
        <position position="925"/>
    </location>
    <ligand>
        <name>Zn(2+)</name>
        <dbReference type="ChEBI" id="CHEBI:29105"/>
    </ligand>
</feature>
<dbReference type="InterPro" id="IPR009080">
    <property type="entry name" value="tRNAsynth_Ia_anticodon-bd"/>
</dbReference>
<feature type="short sequence motif" description="'KMSKS' region" evidence="14">
    <location>
        <begin position="603"/>
        <end position="607"/>
    </location>
</feature>
<dbReference type="Gene3D" id="3.40.50.620">
    <property type="entry name" value="HUPs"/>
    <property type="match status" value="2"/>
</dbReference>
<dbReference type="GO" id="GO:0000049">
    <property type="term" value="F:tRNA binding"/>
    <property type="evidence" value="ECO:0007669"/>
    <property type="project" value="InterPro"/>
</dbReference>
<dbReference type="GO" id="GO:0005829">
    <property type="term" value="C:cytosol"/>
    <property type="evidence" value="ECO:0007669"/>
    <property type="project" value="TreeGrafter"/>
</dbReference>
<dbReference type="PANTHER" id="PTHR42765:SF1">
    <property type="entry name" value="ISOLEUCINE--TRNA LIGASE, MITOCHONDRIAL"/>
    <property type="match status" value="1"/>
</dbReference>
<feature type="domain" description="Aminoacyl-tRNA synthetase class Ia" evidence="15">
    <location>
        <begin position="28"/>
        <end position="641"/>
    </location>
</feature>
<feature type="domain" description="Methionyl/Valyl/Leucyl/Isoleucyl-tRNA synthetase anticodon-binding" evidence="17">
    <location>
        <begin position="686"/>
        <end position="842"/>
    </location>
</feature>
<dbReference type="SUPFAM" id="SSF47323">
    <property type="entry name" value="Anticodon-binding domain of a subclass of class I aminoacyl-tRNA synthetases"/>
    <property type="match status" value="1"/>
</dbReference>
<evidence type="ECO:0000313" key="19">
    <source>
        <dbReference type="Proteomes" id="UP000072520"/>
    </source>
</evidence>
<dbReference type="PRINTS" id="PR00984">
    <property type="entry name" value="TRNASYNTHILE"/>
</dbReference>
<evidence type="ECO:0000256" key="2">
    <source>
        <dbReference type="ARBA" id="ARBA00006887"/>
    </source>
</evidence>
<keyword evidence="8 14" id="KW-0862">Zinc</keyword>
<feature type="binding site" evidence="14">
    <location>
        <position position="905"/>
    </location>
    <ligand>
        <name>Zn(2+)</name>
        <dbReference type="ChEBI" id="CHEBI:29105"/>
    </ligand>
</feature>
<dbReference type="HAMAP" id="MF_02002">
    <property type="entry name" value="Ile_tRNA_synth_type1"/>
    <property type="match status" value="1"/>
</dbReference>
<dbReference type="InterPro" id="IPR050081">
    <property type="entry name" value="Ile-tRNA_ligase"/>
</dbReference>
<dbReference type="Pfam" id="PF08264">
    <property type="entry name" value="Anticodon_1"/>
    <property type="match status" value="1"/>
</dbReference>
<keyword evidence="4 14" id="KW-0963">Cytoplasm</keyword>
<comment type="catalytic activity">
    <reaction evidence="13 14">
        <text>tRNA(Ile) + L-isoleucine + ATP = L-isoleucyl-tRNA(Ile) + AMP + diphosphate</text>
        <dbReference type="Rhea" id="RHEA:11060"/>
        <dbReference type="Rhea" id="RHEA-COMP:9666"/>
        <dbReference type="Rhea" id="RHEA-COMP:9695"/>
        <dbReference type="ChEBI" id="CHEBI:30616"/>
        <dbReference type="ChEBI" id="CHEBI:33019"/>
        <dbReference type="ChEBI" id="CHEBI:58045"/>
        <dbReference type="ChEBI" id="CHEBI:78442"/>
        <dbReference type="ChEBI" id="CHEBI:78528"/>
        <dbReference type="ChEBI" id="CHEBI:456215"/>
        <dbReference type="EC" id="6.1.1.5"/>
    </reaction>
</comment>
<evidence type="ECO:0000256" key="1">
    <source>
        <dbReference type="ARBA" id="ARBA00004496"/>
    </source>
</evidence>
<dbReference type="FunFam" id="3.40.50.620:FF:000042">
    <property type="entry name" value="Isoleucine--tRNA ligase"/>
    <property type="match status" value="1"/>
</dbReference>
<keyword evidence="11 14" id="KW-0030">Aminoacyl-tRNA synthetase</keyword>
<dbReference type="PANTHER" id="PTHR42765">
    <property type="entry name" value="SOLEUCYL-TRNA SYNTHETASE"/>
    <property type="match status" value="1"/>
</dbReference>
<organism evidence="18 19">
    <name type="scientific">Pantoea stewartii</name>
    <dbReference type="NCBI Taxonomy" id="66269"/>
    <lineage>
        <taxon>Bacteria</taxon>
        <taxon>Pseudomonadati</taxon>
        <taxon>Pseudomonadota</taxon>
        <taxon>Gammaproteobacteria</taxon>
        <taxon>Enterobacterales</taxon>
        <taxon>Erwiniaceae</taxon>
        <taxon>Pantoea</taxon>
    </lineage>
</organism>
<feature type="binding site" evidence="14">
    <location>
        <position position="922"/>
    </location>
    <ligand>
        <name>Zn(2+)</name>
        <dbReference type="ChEBI" id="CHEBI:29105"/>
    </ligand>
</feature>
<dbReference type="GO" id="GO:0006428">
    <property type="term" value="P:isoleucyl-tRNA aminoacylation"/>
    <property type="evidence" value="ECO:0007669"/>
    <property type="project" value="UniProtKB-UniRule"/>
</dbReference>
<evidence type="ECO:0000256" key="12">
    <source>
        <dbReference type="ARBA" id="ARBA00025217"/>
    </source>
</evidence>
<keyword evidence="9 14" id="KW-0067">ATP-binding</keyword>
<comment type="domain">
    <text evidence="14">IleRS has two distinct active sites: one for aminoacylation and one for editing. The misactivated valine is translocated from the active site to the editing site, which sterically excludes the correctly activated isoleucine. The single editing site contains two valyl binding pockets, one specific for each substrate (Val-AMP or Val-tRNA(Ile)).</text>
</comment>
<dbReference type="AlphaFoldDB" id="A0AB34VA37"/>
<evidence type="ECO:0000256" key="3">
    <source>
        <dbReference type="ARBA" id="ARBA00011245"/>
    </source>
</evidence>
<comment type="function">
    <text evidence="12 14">Catalyzes the attachment of isoleucine to tRNA(Ile). As IleRS can inadvertently accommodate and process structurally similar amino acids such as valine, to avoid such errors it has two additional distinct tRNA(Ile)-dependent editing activities. One activity is designated as 'pretransfer' editing and involves the hydrolysis of activated Val-AMP. The other activity is designated 'posttransfer' editing and involves deacylation of mischarged Val-tRNA(Ile).</text>
</comment>
<dbReference type="GO" id="GO:0002161">
    <property type="term" value="F:aminoacyl-tRNA deacylase activity"/>
    <property type="evidence" value="ECO:0007669"/>
    <property type="project" value="InterPro"/>
</dbReference>
<dbReference type="FunFam" id="3.90.740.10:FF:000002">
    <property type="entry name" value="Isoleucine--tRNA ligase"/>
    <property type="match status" value="1"/>
</dbReference>
<dbReference type="InterPro" id="IPR009008">
    <property type="entry name" value="Val/Leu/Ile-tRNA-synth_edit"/>
</dbReference>
<dbReference type="EMBL" id="LDSI01000030">
    <property type="protein sequence ID" value="KTS93967.1"/>
    <property type="molecule type" value="Genomic_DNA"/>
</dbReference>
<evidence type="ECO:0000313" key="18">
    <source>
        <dbReference type="EMBL" id="KTS93967.1"/>
    </source>
</evidence>
<dbReference type="InterPro" id="IPR033708">
    <property type="entry name" value="Anticodon_Ile_BEm"/>
</dbReference>
<feature type="binding site" evidence="14">
    <location>
        <position position="562"/>
    </location>
    <ligand>
        <name>L-isoleucyl-5'-AMP</name>
        <dbReference type="ChEBI" id="CHEBI:178002"/>
    </ligand>
</feature>
<feature type="short sequence motif" description="'HIGH' region" evidence="14">
    <location>
        <begin position="58"/>
        <end position="68"/>
    </location>
</feature>
<evidence type="ECO:0000256" key="7">
    <source>
        <dbReference type="ARBA" id="ARBA00022741"/>
    </source>
</evidence>
<dbReference type="SUPFAM" id="SSF52374">
    <property type="entry name" value="Nucleotidylyl transferase"/>
    <property type="match status" value="1"/>
</dbReference>
<dbReference type="SUPFAM" id="SSF50677">
    <property type="entry name" value="ValRS/IleRS/LeuRS editing domain"/>
    <property type="match status" value="1"/>
</dbReference>
<dbReference type="InterPro" id="IPR013155">
    <property type="entry name" value="M/V/L/I-tRNA-synth_anticd-bd"/>
</dbReference>
<evidence type="ECO:0000256" key="9">
    <source>
        <dbReference type="ARBA" id="ARBA00022840"/>
    </source>
</evidence>
<dbReference type="PROSITE" id="PS00178">
    <property type="entry name" value="AA_TRNA_LIGASE_I"/>
    <property type="match status" value="1"/>
</dbReference>
<evidence type="ECO:0000256" key="6">
    <source>
        <dbReference type="ARBA" id="ARBA00022723"/>
    </source>
</evidence>
<dbReference type="Gene3D" id="3.90.740.10">
    <property type="entry name" value="Valyl/Leucyl/Isoleucyl-tRNA synthetase, editing domain"/>
    <property type="match status" value="1"/>
</dbReference>
<dbReference type="InterPro" id="IPR023585">
    <property type="entry name" value="Ile-tRNA-ligase_type1"/>
</dbReference>
<dbReference type="RefSeq" id="WP_058702078.1">
    <property type="nucleotide sequence ID" value="NZ_LDSH01000011.1"/>
</dbReference>
<evidence type="ECO:0000256" key="5">
    <source>
        <dbReference type="ARBA" id="ARBA00022598"/>
    </source>
</evidence>
<dbReference type="CDD" id="cd00818">
    <property type="entry name" value="IleRS_core"/>
    <property type="match status" value="1"/>
</dbReference>
<feature type="binding site" evidence="14">
    <location>
        <position position="606"/>
    </location>
    <ligand>
        <name>ATP</name>
        <dbReference type="ChEBI" id="CHEBI:30616"/>
    </ligand>
</feature>
<evidence type="ECO:0000256" key="11">
    <source>
        <dbReference type="ARBA" id="ARBA00023146"/>
    </source>
</evidence>
<name>A0AB34VA37_9GAMM</name>
<dbReference type="InterPro" id="IPR014729">
    <property type="entry name" value="Rossmann-like_a/b/a_fold"/>
</dbReference>
<dbReference type="GO" id="GO:0008270">
    <property type="term" value="F:zinc ion binding"/>
    <property type="evidence" value="ECO:0007669"/>
    <property type="project" value="UniProtKB-UniRule"/>
</dbReference>
<dbReference type="Pfam" id="PF00133">
    <property type="entry name" value="tRNA-synt_1"/>
    <property type="match status" value="1"/>
</dbReference>
<comment type="cofactor">
    <cofactor evidence="14">
        <name>Zn(2+)</name>
        <dbReference type="ChEBI" id="CHEBI:29105"/>
    </cofactor>
    <text evidence="14">Binds 1 zinc ion per subunit.</text>
</comment>
<feature type="binding site" evidence="14">
    <location>
        <position position="902"/>
    </location>
    <ligand>
        <name>Zn(2+)</name>
        <dbReference type="ChEBI" id="CHEBI:29105"/>
    </ligand>
</feature>
<protein>
    <recommendedName>
        <fullName evidence="14">Isoleucine--tRNA ligase</fullName>
        <ecNumber evidence="14">6.1.1.5</ecNumber>
    </recommendedName>
    <alternativeName>
        <fullName evidence="14">Isoleucyl-tRNA synthetase</fullName>
        <shortName evidence="14">IleRS</shortName>
    </alternativeName>
</protein>
<comment type="subunit">
    <text evidence="3 14">Monomer.</text>
</comment>
<sequence>MSDYKSTLNLPETGFPMRGDLAKREPGMLQRWYDDNLYGIIREAKKGKKTFILHDGPPYANGSIHIGHSVNKILKDIIVKSKGMAGYDSPYVPGWDCHGLPIEHKVEQMIGKPGEKVTAAEFREACRKYAAEQVEGQKADFIRLGVLGDWDRPYLTMDFTTEANIIRALGKIIGNGHLHKGAKPVHWCMDCRSALAEAEVEYYDKTSPSIDVMFNAVDADAVRAAFGVTASEGPVSLVIWTTTPWTMPANRGISLHPEFDYQLLQIEGRTLILAKDLVESVMKRAGVSDWTVLSTCQGAALELQLFQHPFLAQIQSKVVLGDHVTLDAGTGAVHTAPGHGPDDYVIGQKYGLETANPVGPDGAYLPGTYPGLDGINVFKANELIVELLKEKGALLHVEKLLHSYPHCWRHKTPIIFRATPQWFISMDQKGLRAQSLKEIKGVQWIPDWGQARIESMVANRPDWCISRQRTWGVPMALFVHKETEELHPDTLSLMEKVAQRVEQDGIQAWWDLDPRDLMGDDADNYVKVPDTLDVWFDSGSTSYSVVDARPEFGGNTPDMYLEGSDQHRGWFMSSLMISTAMKGKAPYRQVLTHGFTVDGQGRKMSKSIGNTVAPQDVMDKLGADILRLWVASTDYSGEMAVSDEILKRSADAYRRIRNTARFLLANLSGFNPATDLVKPEEMVVVDRWAVGRAQAAQADIVASYEHYDFHEVIQRLMQFCSIEMGSFYLDIIKDRQYTAKGDSLARRSCQSALWHIVEALVRWMAPIMSFTADEIWGYLPGERAKYVFTEEWYTGLFGLPENEALNDAYWAELLKVRGEVNKVIEQARSDKRIGGALEASVTLYADAELAAKLKALGNELRFVLLTSGAEVADYAQADADAQQSELVKGLKIGLHKAEGEKCPRCWHYTTDVGQNPEHAAVCGRCYTNVAGNGEERKFA</sequence>
<keyword evidence="5 14" id="KW-0436">Ligase</keyword>
<dbReference type="CDD" id="cd07960">
    <property type="entry name" value="Anticodon_Ia_Ile_BEm"/>
    <property type="match status" value="1"/>
</dbReference>
<dbReference type="InterPro" id="IPR001412">
    <property type="entry name" value="aa-tRNA-synth_I_CS"/>
</dbReference>
<dbReference type="Proteomes" id="UP000072520">
    <property type="component" value="Unassembled WGS sequence"/>
</dbReference>